<name>A0ABP9WQ26_9GAMM</name>
<dbReference type="InterPro" id="IPR010295">
    <property type="entry name" value="DUF898"/>
</dbReference>
<keyword evidence="2" id="KW-0472">Membrane</keyword>
<evidence type="ECO:0000256" key="1">
    <source>
        <dbReference type="SAM" id="MobiDB-lite"/>
    </source>
</evidence>
<evidence type="ECO:0000313" key="4">
    <source>
        <dbReference type="Proteomes" id="UP001408594"/>
    </source>
</evidence>
<feature type="region of interest" description="Disordered" evidence="1">
    <location>
        <begin position="80"/>
        <end position="104"/>
    </location>
</feature>
<keyword evidence="2" id="KW-0812">Transmembrane</keyword>
<sequence>MEQKYNVVLTGEAASGVSLESAIAALARVAGIERQQAEAMFARGNAVLKRDLAREQALAYQQRLQAMGIVVAIEPVATDGSQAGGQTESQPQSQAAVPAAGHGGGSAAAAPGAAAAAASDGGGKRHVGFVFSGSGYEYFKIWIVNILLIVLTLGLYAPWAKVRNTQYFYGNTSLEGASFQFTADPVRMLMGRLVALALLAVFIGVSELAPWLYLLMSIGLVFVVPWVINKSLAFYARNTTYRNIRFRFVGTYVRALVTFIGWPILAMLSFGILSPYALYKQQRFYAENHRYGNKSFNFTAGAGDYYVLCLVAFGLGAAGAIAGMALLPMLASLLVGESDGWAAFAGLAGGMLGYAVGLIYFLTGMKNLMFNNLTLSSHDFKASYKLGSYGLLMVTNFIFTLLTLGLFIPWAKVRLAQYAAQHTAMDVTGDLDQFATISQPDESAFGEEFGDVFDMDVAF</sequence>
<feature type="transmembrane region" description="Helical" evidence="2">
    <location>
        <begin position="341"/>
        <end position="362"/>
    </location>
</feature>
<feature type="transmembrane region" description="Helical" evidence="2">
    <location>
        <begin position="386"/>
        <end position="408"/>
    </location>
</feature>
<reference evidence="3 4" key="1">
    <citation type="submission" date="2024-02" db="EMBL/GenBank/DDBJ databases">
        <title>Microbulbifer aestuariivivens NBRC 112533.</title>
        <authorList>
            <person name="Ichikawa N."/>
            <person name="Katano-Makiyama Y."/>
            <person name="Hidaka K."/>
        </authorList>
    </citation>
    <scope>NUCLEOTIDE SEQUENCE [LARGE SCALE GENOMIC DNA]</scope>
    <source>
        <strain evidence="3 4">NBRC 112533</strain>
    </source>
</reference>
<keyword evidence="2" id="KW-1133">Transmembrane helix</keyword>
<feature type="transmembrane region" description="Helical" evidence="2">
    <location>
        <begin position="249"/>
        <end position="273"/>
    </location>
</feature>
<dbReference type="EMBL" id="BAABRT010000013">
    <property type="protein sequence ID" value="GAA5525307.1"/>
    <property type="molecule type" value="Genomic_DNA"/>
</dbReference>
<accession>A0ABP9WQ26</accession>
<feature type="transmembrane region" description="Helical" evidence="2">
    <location>
        <begin position="139"/>
        <end position="159"/>
    </location>
</feature>
<feature type="transmembrane region" description="Helical" evidence="2">
    <location>
        <begin position="211"/>
        <end position="228"/>
    </location>
</feature>
<evidence type="ECO:0000313" key="3">
    <source>
        <dbReference type="EMBL" id="GAA5525307.1"/>
    </source>
</evidence>
<evidence type="ECO:0000256" key="2">
    <source>
        <dbReference type="SAM" id="Phobius"/>
    </source>
</evidence>
<feature type="compositionally biased region" description="Low complexity" evidence="1">
    <location>
        <begin position="89"/>
        <end position="100"/>
    </location>
</feature>
<organism evidence="3 4">
    <name type="scientific">Microbulbifer aestuariivivens</name>
    <dbReference type="NCBI Taxonomy" id="1908308"/>
    <lineage>
        <taxon>Bacteria</taxon>
        <taxon>Pseudomonadati</taxon>
        <taxon>Pseudomonadota</taxon>
        <taxon>Gammaproteobacteria</taxon>
        <taxon>Cellvibrionales</taxon>
        <taxon>Microbulbiferaceae</taxon>
        <taxon>Microbulbifer</taxon>
    </lineage>
</organism>
<protein>
    <recommendedName>
        <fullName evidence="5">DUF898 domain-containing protein</fullName>
    </recommendedName>
</protein>
<feature type="transmembrane region" description="Helical" evidence="2">
    <location>
        <begin position="305"/>
        <end position="329"/>
    </location>
</feature>
<keyword evidence="4" id="KW-1185">Reference proteome</keyword>
<feature type="transmembrane region" description="Helical" evidence="2">
    <location>
        <begin position="189"/>
        <end position="205"/>
    </location>
</feature>
<evidence type="ECO:0008006" key="5">
    <source>
        <dbReference type="Google" id="ProtNLM"/>
    </source>
</evidence>
<dbReference type="Pfam" id="PF05987">
    <property type="entry name" value="DUF898"/>
    <property type="match status" value="1"/>
</dbReference>
<gene>
    <name evidence="3" type="ORF">Maes01_01873</name>
</gene>
<dbReference type="RefSeq" id="WP_345550904.1">
    <property type="nucleotide sequence ID" value="NZ_BAABRT010000013.1"/>
</dbReference>
<proteinExistence type="predicted"/>
<comment type="caution">
    <text evidence="3">The sequence shown here is derived from an EMBL/GenBank/DDBJ whole genome shotgun (WGS) entry which is preliminary data.</text>
</comment>
<dbReference type="Proteomes" id="UP001408594">
    <property type="component" value="Unassembled WGS sequence"/>
</dbReference>